<dbReference type="InterPro" id="IPR036465">
    <property type="entry name" value="vWFA_dom_sf"/>
</dbReference>
<dbReference type="AlphaFoldDB" id="K1R9X5"/>
<dbReference type="EMBL" id="JH817090">
    <property type="protein sequence ID" value="EKC37990.1"/>
    <property type="molecule type" value="Genomic_DNA"/>
</dbReference>
<dbReference type="Gene3D" id="3.40.50.410">
    <property type="entry name" value="von Willebrand factor, type A domain"/>
    <property type="match status" value="1"/>
</dbReference>
<reference evidence="1" key="1">
    <citation type="journal article" date="2012" name="Nature">
        <title>The oyster genome reveals stress adaptation and complexity of shell formation.</title>
        <authorList>
            <person name="Zhang G."/>
            <person name="Fang X."/>
            <person name="Guo X."/>
            <person name="Li L."/>
            <person name="Luo R."/>
            <person name="Xu F."/>
            <person name="Yang P."/>
            <person name="Zhang L."/>
            <person name="Wang X."/>
            <person name="Qi H."/>
            <person name="Xiong Z."/>
            <person name="Que H."/>
            <person name="Xie Y."/>
            <person name="Holland P.W."/>
            <person name="Paps J."/>
            <person name="Zhu Y."/>
            <person name="Wu F."/>
            <person name="Chen Y."/>
            <person name="Wang J."/>
            <person name="Peng C."/>
            <person name="Meng J."/>
            <person name="Yang L."/>
            <person name="Liu J."/>
            <person name="Wen B."/>
            <person name="Zhang N."/>
            <person name="Huang Z."/>
            <person name="Zhu Q."/>
            <person name="Feng Y."/>
            <person name="Mount A."/>
            <person name="Hedgecock D."/>
            <person name="Xu Z."/>
            <person name="Liu Y."/>
            <person name="Domazet-Loso T."/>
            <person name="Du Y."/>
            <person name="Sun X."/>
            <person name="Zhang S."/>
            <person name="Liu B."/>
            <person name="Cheng P."/>
            <person name="Jiang X."/>
            <person name="Li J."/>
            <person name="Fan D."/>
            <person name="Wang W."/>
            <person name="Fu W."/>
            <person name="Wang T."/>
            <person name="Wang B."/>
            <person name="Zhang J."/>
            <person name="Peng Z."/>
            <person name="Li Y."/>
            <person name="Li N."/>
            <person name="Wang J."/>
            <person name="Chen M."/>
            <person name="He Y."/>
            <person name="Tan F."/>
            <person name="Song X."/>
            <person name="Zheng Q."/>
            <person name="Huang R."/>
            <person name="Yang H."/>
            <person name="Du X."/>
            <person name="Chen L."/>
            <person name="Yang M."/>
            <person name="Gaffney P.M."/>
            <person name="Wang S."/>
            <person name="Luo L."/>
            <person name="She Z."/>
            <person name="Ming Y."/>
            <person name="Huang W."/>
            <person name="Zhang S."/>
            <person name="Huang B."/>
            <person name="Zhang Y."/>
            <person name="Qu T."/>
            <person name="Ni P."/>
            <person name="Miao G."/>
            <person name="Wang J."/>
            <person name="Wang Q."/>
            <person name="Steinberg C.E."/>
            <person name="Wang H."/>
            <person name="Li N."/>
            <person name="Qian L."/>
            <person name="Zhang G."/>
            <person name="Li Y."/>
            <person name="Yang H."/>
            <person name="Liu X."/>
            <person name="Wang J."/>
            <person name="Yin Y."/>
            <person name="Wang J."/>
        </authorList>
    </citation>
    <scope>NUCLEOTIDE SEQUENCE [LARGE SCALE GENOMIC DNA]</scope>
    <source>
        <strain evidence="1">05x7-T-G4-1.051#20</strain>
    </source>
</reference>
<dbReference type="PANTHER" id="PTHR10166:SF66">
    <property type="entry name" value="VWFA AND CACHE DOMAIN-CONTAINING PROTEIN CG16868"/>
    <property type="match status" value="1"/>
</dbReference>
<dbReference type="GO" id="GO:0005245">
    <property type="term" value="F:voltage-gated calcium channel activity"/>
    <property type="evidence" value="ECO:0007669"/>
    <property type="project" value="TreeGrafter"/>
</dbReference>
<dbReference type="SMART" id="SM00327">
    <property type="entry name" value="VWA"/>
    <property type="match status" value="1"/>
</dbReference>
<organism evidence="1">
    <name type="scientific">Magallana gigas</name>
    <name type="common">Pacific oyster</name>
    <name type="synonym">Crassostrea gigas</name>
    <dbReference type="NCBI Taxonomy" id="29159"/>
    <lineage>
        <taxon>Eukaryota</taxon>
        <taxon>Metazoa</taxon>
        <taxon>Spiralia</taxon>
        <taxon>Lophotrochozoa</taxon>
        <taxon>Mollusca</taxon>
        <taxon>Bivalvia</taxon>
        <taxon>Autobranchia</taxon>
        <taxon>Pteriomorphia</taxon>
        <taxon>Ostreida</taxon>
        <taxon>Ostreoidea</taxon>
        <taxon>Ostreidae</taxon>
        <taxon>Magallana</taxon>
    </lineage>
</organism>
<evidence type="ECO:0000313" key="1">
    <source>
        <dbReference type="EMBL" id="EKC37990.1"/>
    </source>
</evidence>
<accession>K1R9X5</accession>
<name>K1R9X5_MAGGI</name>
<dbReference type="InterPro" id="IPR002035">
    <property type="entry name" value="VWF_A"/>
</dbReference>
<gene>
    <name evidence="1" type="ORF">CGI_10025571</name>
</gene>
<protein>
    <submittedName>
        <fullName evidence="1">VWFA and cache domain-containing protein 1</fullName>
    </submittedName>
</protein>
<dbReference type="Pfam" id="PF13519">
    <property type="entry name" value="VWA_2"/>
    <property type="match status" value="1"/>
</dbReference>
<dbReference type="PANTHER" id="PTHR10166">
    <property type="entry name" value="VOLTAGE-DEPENDENT CALCIUM CHANNEL SUBUNIT ALPHA-2/DELTA-RELATED"/>
    <property type="match status" value="1"/>
</dbReference>
<dbReference type="HOGENOM" id="CLU_574027_0_0_1"/>
<dbReference type="PROSITE" id="PS50234">
    <property type="entry name" value="VWFA"/>
    <property type="match status" value="1"/>
</dbReference>
<dbReference type="InterPro" id="IPR051173">
    <property type="entry name" value="Ca_channel_alpha-2/delta"/>
</dbReference>
<dbReference type="Gene3D" id="3.30.450.20">
    <property type="entry name" value="PAS domain"/>
    <property type="match status" value="1"/>
</dbReference>
<dbReference type="InParanoid" id="K1R9X5"/>
<dbReference type="SUPFAM" id="SSF53300">
    <property type="entry name" value="vWA-like"/>
    <property type="match status" value="1"/>
</dbReference>
<proteinExistence type="predicted"/>
<dbReference type="GO" id="GO:0005891">
    <property type="term" value="C:voltage-gated calcium channel complex"/>
    <property type="evidence" value="ECO:0007669"/>
    <property type="project" value="TreeGrafter"/>
</dbReference>
<sequence>MRVLFVCLFVVNHVVVQSAQEIKGDNLARELDKVADSVGWSFLQIAGKIGGRMIEVDNALKRLKEAVEEDQLSSIEAPQDCCVDGHYQENIRFRTQVSEANFCYSKPSYVIGNNIRYPSTKVLEAMKKNLNVKHLQFQYIGLKSGLYINYPATKLTDCDTYDPRFRPYYVSTTTSTPRDVVVVVETSASIRGEYLFEAKHAALTVMESMGVNDRFGLVVFNDIAKTLVGCYENQLVPVTSATKKSMREFLTSQIGEGGANYAAALHQILLFVTDGGHSGGNPLEVIRDENQALQNRVLINTYGLGTRLSTDDVNLLKNMADQTLNSDSYGYIKRGKIFSNLTSSSLREKMGTFYDDFSVPLSDSPTYTQPYKDFFINESIITCCLPVTLNAAFTGVVCADVLVSELVAEILYLKQDEISYAFIMDGEERTLVHPLLPDPRDVTGKKQDINNIYNFETSGDVFEVINSMKKKVY</sequence>